<comment type="caution">
    <text evidence="3">The sequence shown here is derived from an EMBL/GenBank/DDBJ whole genome shotgun (WGS) entry which is preliminary data.</text>
</comment>
<keyword evidence="4" id="KW-1185">Reference proteome</keyword>
<dbReference type="SUPFAM" id="SSF49265">
    <property type="entry name" value="Fibronectin type III"/>
    <property type="match status" value="1"/>
</dbReference>
<proteinExistence type="predicted"/>
<accession>A0A3N4MKK7</accession>
<dbReference type="EMBL" id="RMBX01000002">
    <property type="protein sequence ID" value="RPD42467.1"/>
    <property type="molecule type" value="Genomic_DNA"/>
</dbReference>
<evidence type="ECO:0000313" key="4">
    <source>
        <dbReference type="Proteomes" id="UP000279089"/>
    </source>
</evidence>
<protein>
    <recommendedName>
        <fullName evidence="2">Fibronectin type-III domain-containing protein</fullName>
    </recommendedName>
</protein>
<organism evidence="3 4">
    <name type="scientific">Chitinophaga barathri</name>
    <dbReference type="NCBI Taxonomy" id="1647451"/>
    <lineage>
        <taxon>Bacteria</taxon>
        <taxon>Pseudomonadati</taxon>
        <taxon>Bacteroidota</taxon>
        <taxon>Chitinophagia</taxon>
        <taxon>Chitinophagales</taxon>
        <taxon>Chitinophagaceae</taxon>
        <taxon>Chitinophaga</taxon>
    </lineage>
</organism>
<dbReference type="OrthoDB" id="1521695at2"/>
<dbReference type="CDD" id="cd00063">
    <property type="entry name" value="FN3"/>
    <property type="match status" value="1"/>
</dbReference>
<keyword evidence="1" id="KW-0175">Coiled coil</keyword>
<dbReference type="Pfam" id="PF00041">
    <property type="entry name" value="fn3"/>
    <property type="match status" value="1"/>
</dbReference>
<gene>
    <name evidence="3" type="ORF">EG028_04640</name>
</gene>
<feature type="coiled-coil region" evidence="1">
    <location>
        <begin position="498"/>
        <end position="525"/>
    </location>
</feature>
<dbReference type="InterPro" id="IPR003961">
    <property type="entry name" value="FN3_dom"/>
</dbReference>
<dbReference type="Gene3D" id="2.60.40.10">
    <property type="entry name" value="Immunoglobulins"/>
    <property type="match status" value="1"/>
</dbReference>
<evidence type="ECO:0000256" key="1">
    <source>
        <dbReference type="SAM" id="Coils"/>
    </source>
</evidence>
<evidence type="ECO:0000313" key="3">
    <source>
        <dbReference type="EMBL" id="RPD42467.1"/>
    </source>
</evidence>
<evidence type="ECO:0000259" key="2">
    <source>
        <dbReference type="PROSITE" id="PS50853"/>
    </source>
</evidence>
<dbReference type="PROSITE" id="PS50853">
    <property type="entry name" value="FN3"/>
    <property type="match status" value="1"/>
</dbReference>
<name>A0A3N4MKK7_9BACT</name>
<dbReference type="InterPro" id="IPR036116">
    <property type="entry name" value="FN3_sf"/>
</dbReference>
<feature type="domain" description="Fibronectin type-III" evidence="2">
    <location>
        <begin position="265"/>
        <end position="351"/>
    </location>
</feature>
<sequence length="729" mass="80980">MMANMQLNPPYSLYLSDYSAPDLQRMQVHLLLKDLTESNYKIRLRFRIEGLGVTLLSKNNFYVPPIVVNGGEMIMISGSDLAPYLNPQNLQIQGLDLNKFTRDGGKLPEGIYRFTVEALDYTRNNVVSNAGTAIISTFLSYPPVINMPLADQKVEAMEPQNVVFQWMPRHTSSFNSAFSVAYKFKLVELVPANRDPNDALRTTRPLFETITDQTLLVYGAGEPMLTPGNNYVVQVQAVEAEGKDMFVNNGFSEAVRFTYGEKCSVPFDVVAAFAGRNSLKLTWSGTPKQQGFTVRYREEGGSAWYEETAFVPQASITGLKPGKTYEYQVKGQCIWGYGDYSIMQSFKMPDEQVQKGDFVCGKPVDLSVINNRQNLEKLQEGDTITAGDFKVVISRVAGAGGSFSGEGEVLVPFLEFASLTVTFSNIYVNTDKKMYEGIIQIKQDDPGKVSATLNKTLTELLDNINNSLLDQDLTSLQNMDLAGILDAVKKMRDWPDLSPAVKEQLAELETKITEAKQLLDNKNLTPEEKAALGEKIAKDVKDITQKIKNDLKEMAAIAKELLGIYKKSVSKLRKDFPDDKLNDQENKTNRALNEYNSALDAMLAAIISEMGGSPGGSGTGTVSKPVLITSETSAPAPETEEIRLARQYLHEEYLLNKARLVQLLDKEKDNASVQSVVINAIRIQNETFQQYYNSQKAQNKGDDSMVDDVAAAIAALIEKTLKENIYKKP</sequence>
<dbReference type="InterPro" id="IPR013783">
    <property type="entry name" value="Ig-like_fold"/>
</dbReference>
<dbReference type="Proteomes" id="UP000279089">
    <property type="component" value="Unassembled WGS sequence"/>
</dbReference>
<reference evidence="4" key="1">
    <citation type="submission" date="2018-11" db="EMBL/GenBank/DDBJ databases">
        <title>Chitinophaga lutea sp.nov., isolate from arsenic contaminated soil.</title>
        <authorList>
            <person name="Zong Y."/>
        </authorList>
    </citation>
    <scope>NUCLEOTIDE SEQUENCE [LARGE SCALE GENOMIC DNA]</scope>
    <source>
        <strain evidence="4">YLT18</strain>
    </source>
</reference>
<dbReference type="AlphaFoldDB" id="A0A3N4MKK7"/>
<dbReference type="SMART" id="SM00060">
    <property type="entry name" value="FN3"/>
    <property type="match status" value="2"/>
</dbReference>